<feature type="domain" description="ABM" evidence="1">
    <location>
        <begin position="4"/>
        <end position="97"/>
    </location>
</feature>
<dbReference type="Gene3D" id="3.30.70.100">
    <property type="match status" value="1"/>
</dbReference>
<dbReference type="PROSITE" id="PS51725">
    <property type="entry name" value="ABM"/>
    <property type="match status" value="1"/>
</dbReference>
<dbReference type="Proteomes" id="UP000321464">
    <property type="component" value="Unassembled WGS sequence"/>
</dbReference>
<accession>A0A512AM66</accession>
<proteinExistence type="predicted"/>
<organism evidence="2 3">
    <name type="scientific">Novosphingobium sediminis</name>
    <dbReference type="NCBI Taxonomy" id="707214"/>
    <lineage>
        <taxon>Bacteria</taxon>
        <taxon>Pseudomonadati</taxon>
        <taxon>Pseudomonadota</taxon>
        <taxon>Alphaproteobacteria</taxon>
        <taxon>Sphingomonadales</taxon>
        <taxon>Sphingomonadaceae</taxon>
        <taxon>Novosphingobium</taxon>
    </lineage>
</organism>
<evidence type="ECO:0000259" key="1">
    <source>
        <dbReference type="PROSITE" id="PS51725"/>
    </source>
</evidence>
<name>A0A512AM66_9SPHN</name>
<dbReference type="RefSeq" id="WP_147160149.1">
    <property type="nucleotide sequence ID" value="NZ_BJYR01000018.1"/>
</dbReference>
<gene>
    <name evidence="2" type="ORF">NSE01_26440</name>
</gene>
<dbReference type="InterPro" id="IPR011008">
    <property type="entry name" value="Dimeric_a/b-barrel"/>
</dbReference>
<comment type="caution">
    <text evidence="2">The sequence shown here is derived from an EMBL/GenBank/DDBJ whole genome shotgun (WGS) entry which is preliminary data.</text>
</comment>
<keyword evidence="3" id="KW-1185">Reference proteome</keyword>
<protein>
    <recommendedName>
        <fullName evidence="1">ABM domain-containing protein</fullName>
    </recommendedName>
</protein>
<dbReference type="EMBL" id="BJYR01000018">
    <property type="protein sequence ID" value="GEO00812.1"/>
    <property type="molecule type" value="Genomic_DNA"/>
</dbReference>
<dbReference type="SUPFAM" id="SSF54909">
    <property type="entry name" value="Dimeric alpha+beta barrel"/>
    <property type="match status" value="1"/>
</dbReference>
<dbReference type="AlphaFoldDB" id="A0A512AM66"/>
<dbReference type="InterPro" id="IPR007138">
    <property type="entry name" value="ABM_dom"/>
</dbReference>
<dbReference type="Pfam" id="PF03992">
    <property type="entry name" value="ABM"/>
    <property type="match status" value="1"/>
</dbReference>
<evidence type="ECO:0000313" key="3">
    <source>
        <dbReference type="Proteomes" id="UP000321464"/>
    </source>
</evidence>
<evidence type="ECO:0000313" key="2">
    <source>
        <dbReference type="EMBL" id="GEO00812.1"/>
    </source>
</evidence>
<dbReference type="OrthoDB" id="5518280at2"/>
<sequence>MPQVVIHAYLEFADEATRDEAVRLTGPIQWKTRTEESGCLEYCFAADPCVPNRVTVHELWEDHASLVAHFQHTYYAQMRDALVGLGPTATWNRMYEVSRDSPVYRADGAIRTVLFED</sequence>
<reference evidence="2 3" key="1">
    <citation type="submission" date="2019-07" db="EMBL/GenBank/DDBJ databases">
        <title>Whole genome shotgun sequence of Novosphingobium sediminis NBRC 106119.</title>
        <authorList>
            <person name="Hosoyama A."/>
            <person name="Uohara A."/>
            <person name="Ohji S."/>
            <person name="Ichikawa N."/>
        </authorList>
    </citation>
    <scope>NUCLEOTIDE SEQUENCE [LARGE SCALE GENOMIC DNA]</scope>
    <source>
        <strain evidence="2 3">NBRC 106119</strain>
    </source>
</reference>